<evidence type="ECO:0000256" key="2">
    <source>
        <dbReference type="ARBA" id="ARBA00022763"/>
    </source>
</evidence>
<dbReference type="AlphaFoldDB" id="A0A382DH29"/>
<dbReference type="InterPro" id="IPR042525">
    <property type="entry name" value="Rad52_Rad59_Rad22_sf"/>
</dbReference>
<evidence type="ECO:0000256" key="4">
    <source>
        <dbReference type="SAM" id="MobiDB-lite"/>
    </source>
</evidence>
<reference evidence="5" key="1">
    <citation type="submission" date="2018-05" db="EMBL/GenBank/DDBJ databases">
        <authorList>
            <person name="Lanie J.A."/>
            <person name="Ng W.-L."/>
            <person name="Kazmierczak K.M."/>
            <person name="Andrzejewski T.M."/>
            <person name="Davidsen T.M."/>
            <person name="Wayne K.J."/>
            <person name="Tettelin H."/>
            <person name="Glass J.I."/>
            <person name="Rusch D."/>
            <person name="Podicherti R."/>
            <person name="Tsui H.-C.T."/>
            <person name="Winkler M.E."/>
        </authorList>
    </citation>
    <scope>NUCLEOTIDE SEQUENCE</scope>
</reference>
<feature type="region of interest" description="Disordered" evidence="4">
    <location>
        <begin position="130"/>
        <end position="180"/>
    </location>
</feature>
<feature type="non-terminal residue" evidence="5">
    <location>
        <position position="1"/>
    </location>
</feature>
<sequence>VNLEHLEHLVRPFSPDQIKQRTTPLGYTVDYIETPTVINRMNEAFQGEWSFKILDHKLLEDVVVVLGELTAGGITKQQFGTCELSHESEEGVLFSLGDGMKAAASDALKKCATLFGLGLQLYGVTPDTATERTTQTNTEDQKPAQGFSLTPSEDVEEPEPLNQAAPEPAAVPSPRPDPISVVAPADDTITDMQFAEIIELAKGRNFSQAQVDQRARSRYGKALVDLTQWEADEIVAKLKSN</sequence>
<organism evidence="5">
    <name type="scientific">marine metagenome</name>
    <dbReference type="NCBI Taxonomy" id="408172"/>
    <lineage>
        <taxon>unclassified sequences</taxon>
        <taxon>metagenomes</taxon>
        <taxon>ecological metagenomes</taxon>
    </lineage>
</organism>
<accession>A0A382DH29</accession>
<dbReference type="EMBL" id="UINC01039341">
    <property type="protein sequence ID" value="SVB37688.1"/>
    <property type="molecule type" value="Genomic_DNA"/>
</dbReference>
<proteinExistence type="inferred from homology"/>
<protein>
    <submittedName>
        <fullName evidence="5">Uncharacterized protein</fullName>
    </submittedName>
</protein>
<gene>
    <name evidence="5" type="ORF">METZ01_LOCUS190542</name>
</gene>
<dbReference type="Gene3D" id="3.30.390.80">
    <property type="entry name" value="DNA repair protein Rad52/59/22"/>
    <property type="match status" value="1"/>
</dbReference>
<dbReference type="GO" id="GO:0006310">
    <property type="term" value="P:DNA recombination"/>
    <property type="evidence" value="ECO:0007669"/>
    <property type="project" value="UniProtKB-ARBA"/>
</dbReference>
<dbReference type="GO" id="GO:0006302">
    <property type="term" value="P:double-strand break repair"/>
    <property type="evidence" value="ECO:0007669"/>
    <property type="project" value="UniProtKB-ARBA"/>
</dbReference>
<evidence type="ECO:0000313" key="5">
    <source>
        <dbReference type="EMBL" id="SVB37688.1"/>
    </source>
</evidence>
<evidence type="ECO:0000256" key="3">
    <source>
        <dbReference type="ARBA" id="ARBA00023204"/>
    </source>
</evidence>
<evidence type="ECO:0000256" key="1">
    <source>
        <dbReference type="ARBA" id="ARBA00006638"/>
    </source>
</evidence>
<comment type="similarity">
    <text evidence="1">Belongs to the RAD52 family.</text>
</comment>
<keyword evidence="3" id="KW-0234">DNA repair</keyword>
<name>A0A382DH29_9ZZZZ</name>
<dbReference type="InterPro" id="IPR041247">
    <property type="entry name" value="Rad52_fam"/>
</dbReference>
<dbReference type="Pfam" id="PF04098">
    <property type="entry name" value="Rad52_Rad22"/>
    <property type="match status" value="1"/>
</dbReference>
<keyword evidence="2" id="KW-0227">DNA damage</keyword>